<feature type="transmembrane region" description="Helical" evidence="2">
    <location>
        <begin position="57"/>
        <end position="81"/>
    </location>
</feature>
<proteinExistence type="predicted"/>
<accession>A0A8B7Z1V9</accession>
<keyword evidence="3" id="KW-1185">Reference proteome</keyword>
<keyword evidence="2" id="KW-0472">Membrane</keyword>
<evidence type="ECO:0000256" key="1">
    <source>
        <dbReference type="SAM" id="MobiDB-lite"/>
    </source>
</evidence>
<gene>
    <name evidence="4" type="primary">LOC110984083</name>
</gene>
<feature type="transmembrane region" description="Helical" evidence="2">
    <location>
        <begin position="128"/>
        <end position="155"/>
    </location>
</feature>
<organism evidence="3 4">
    <name type="scientific">Acanthaster planci</name>
    <name type="common">Crown-of-thorns starfish</name>
    <dbReference type="NCBI Taxonomy" id="133434"/>
    <lineage>
        <taxon>Eukaryota</taxon>
        <taxon>Metazoa</taxon>
        <taxon>Echinodermata</taxon>
        <taxon>Eleutherozoa</taxon>
        <taxon>Asterozoa</taxon>
        <taxon>Asteroidea</taxon>
        <taxon>Valvatacea</taxon>
        <taxon>Valvatida</taxon>
        <taxon>Acanthasteridae</taxon>
        <taxon>Acanthaster</taxon>
    </lineage>
</organism>
<feature type="region of interest" description="Disordered" evidence="1">
    <location>
        <begin position="202"/>
        <end position="249"/>
    </location>
</feature>
<dbReference type="PANTHER" id="PTHR36694:SF11">
    <property type="entry name" value="LP21121P-RELATED"/>
    <property type="match status" value="1"/>
</dbReference>
<protein>
    <submittedName>
        <fullName evidence="4">Uncharacterized protein LOC110984083 isoform X2</fullName>
    </submittedName>
</protein>
<dbReference type="AlphaFoldDB" id="A0A8B7Z1V9"/>
<keyword evidence="2" id="KW-1133">Transmembrane helix</keyword>
<keyword evidence="2" id="KW-0812">Transmembrane</keyword>
<dbReference type="RefSeq" id="XP_022099593.1">
    <property type="nucleotide sequence ID" value="XM_022243901.1"/>
</dbReference>
<dbReference type="Pfam" id="PF15860">
    <property type="entry name" value="DUF4728"/>
    <property type="match status" value="1"/>
</dbReference>
<evidence type="ECO:0000256" key="2">
    <source>
        <dbReference type="SAM" id="Phobius"/>
    </source>
</evidence>
<feature type="transmembrane region" description="Helical" evidence="2">
    <location>
        <begin position="93"/>
        <end position="116"/>
    </location>
</feature>
<dbReference type="OrthoDB" id="10067585at2759"/>
<dbReference type="GeneID" id="110984083"/>
<dbReference type="OMA" id="LFCSMLM"/>
<dbReference type="PANTHER" id="PTHR36694">
    <property type="entry name" value="PASIFLORA 1, ISOFORM A-RELATED"/>
    <property type="match status" value="1"/>
</dbReference>
<dbReference type="InterPro" id="IPR031720">
    <property type="entry name" value="DUF4728"/>
</dbReference>
<feature type="transmembrane region" description="Helical" evidence="2">
    <location>
        <begin position="21"/>
        <end position="51"/>
    </location>
</feature>
<reference evidence="4" key="1">
    <citation type="submission" date="2025-08" db="UniProtKB">
        <authorList>
            <consortium name="RefSeq"/>
        </authorList>
    </citation>
    <scope>IDENTIFICATION</scope>
</reference>
<evidence type="ECO:0000313" key="3">
    <source>
        <dbReference type="Proteomes" id="UP000694845"/>
    </source>
</evidence>
<evidence type="ECO:0000313" key="4">
    <source>
        <dbReference type="RefSeq" id="XP_022099593.1"/>
    </source>
</evidence>
<dbReference type="Proteomes" id="UP000694845">
    <property type="component" value="Unplaced"/>
</dbReference>
<sequence>MAIMQRCCCFDNVRSGSNASAIYTLIYSAIVLAFAAWQISVLVASGVYIYLPVDGVFVAYCLGVALYALILIFSVLVLVGVSKDQRGFLLPYMIVMPVLILLQIAQCIILIVNMAARDSYYGYNYAKVGIAFGIVQLVIVVLFTVLDVFCFLCVTSQYQELRDGRGRLQDVIAARTHTVVTTTPGVGGAVIVTQQTGPPQQGYAMQEGYPPQQGYATQQGYAPQQGYPAQQGYAPQQGYPAQEPIPPKV</sequence>
<name>A0A8B7Z1V9_ACAPL</name>